<keyword evidence="4" id="KW-1185">Reference proteome</keyword>
<dbReference type="EMBL" id="RWGY01000039">
    <property type="protein sequence ID" value="TVU13064.1"/>
    <property type="molecule type" value="Genomic_DNA"/>
</dbReference>
<feature type="region of interest" description="Disordered" evidence="1">
    <location>
        <begin position="19"/>
        <end position="64"/>
    </location>
</feature>
<dbReference type="Gramene" id="TVU13064">
    <property type="protein sequence ID" value="TVU13064"/>
    <property type="gene ID" value="EJB05_46739"/>
</dbReference>
<dbReference type="Pfam" id="PF03478">
    <property type="entry name" value="Beta-prop_KIB1-4"/>
    <property type="match status" value="1"/>
</dbReference>
<gene>
    <name evidence="3" type="ORF">EJB05_46739</name>
</gene>
<reference evidence="3 4" key="1">
    <citation type="journal article" date="2019" name="Sci. Rep.">
        <title>A high-quality genome of Eragrostis curvula grass provides insights into Poaceae evolution and supports new strategies to enhance forage quality.</title>
        <authorList>
            <person name="Carballo J."/>
            <person name="Santos B.A.C.M."/>
            <person name="Zappacosta D."/>
            <person name="Garbus I."/>
            <person name="Selva J.P."/>
            <person name="Gallo C.A."/>
            <person name="Diaz A."/>
            <person name="Albertini E."/>
            <person name="Caccamo M."/>
            <person name="Echenique V."/>
        </authorList>
    </citation>
    <scope>NUCLEOTIDE SEQUENCE [LARGE SCALE GENOMIC DNA]</scope>
    <source>
        <strain evidence="4">cv. Victoria</strain>
        <tissue evidence="3">Leaf</tissue>
    </source>
</reference>
<evidence type="ECO:0000259" key="2">
    <source>
        <dbReference type="Pfam" id="PF03478"/>
    </source>
</evidence>
<organism evidence="3 4">
    <name type="scientific">Eragrostis curvula</name>
    <name type="common">weeping love grass</name>
    <dbReference type="NCBI Taxonomy" id="38414"/>
    <lineage>
        <taxon>Eukaryota</taxon>
        <taxon>Viridiplantae</taxon>
        <taxon>Streptophyta</taxon>
        <taxon>Embryophyta</taxon>
        <taxon>Tracheophyta</taxon>
        <taxon>Spermatophyta</taxon>
        <taxon>Magnoliopsida</taxon>
        <taxon>Liliopsida</taxon>
        <taxon>Poales</taxon>
        <taxon>Poaceae</taxon>
        <taxon>PACMAD clade</taxon>
        <taxon>Chloridoideae</taxon>
        <taxon>Eragrostideae</taxon>
        <taxon>Eragrostidinae</taxon>
        <taxon>Eragrostis</taxon>
    </lineage>
</organism>
<dbReference type="AlphaFoldDB" id="A0A5J9TNZ1"/>
<sequence>FGLIDKRVASPAGLVLFSSRRSPESSDAAAIEPMAGSSRRRRRQRQEWPPCPETPDEPTPQGPPALREVAVAERLSKKTCHAACSTSTITPGPDVWADLLDSMLHQIIALLSSFQDLLAFIGTCRSWRAALSSLPPAFSFNFPPLHLQTDMNYPHPRRNFIKYSHLSHLKWKLTDPAKETSSLCCSPSQNLWDRMCYLGCSFGYLIFSSLEQCVLVDVYSGAVVRPPKFKSTRNHELYYGILVASLNSPNSQLLLCSRTSMFQWQVGTDSWLEHPFCGERILQIVFFRGEIFAMDFLERLHRIRLVPQLIVQEVAVVWGEDMVVGLNFKPWLVVCSDMLLLVDLSVGIDALSGFSGTFKVFRLDFSVEPAKWVKVENLGNSALFVSLDRRNPTFSSMNPERWGGKSNCVYVAGAGSSENSNEAWTVVELGQEVPSTALCPTYNPMPIQTPNGHGNHPQNLWVLPSFVYGVEQ</sequence>
<dbReference type="Proteomes" id="UP000324897">
    <property type="component" value="Chromosome 3"/>
</dbReference>
<dbReference type="PANTHER" id="PTHR33800:SF13">
    <property type="entry name" value="OS06G0113600 PROTEIN"/>
    <property type="match status" value="1"/>
</dbReference>
<accession>A0A5J9TNZ1</accession>
<protein>
    <recommendedName>
        <fullName evidence="2">KIB1-4 beta-propeller domain-containing protein</fullName>
    </recommendedName>
</protein>
<comment type="caution">
    <text evidence="3">The sequence shown here is derived from an EMBL/GenBank/DDBJ whole genome shotgun (WGS) entry which is preliminary data.</text>
</comment>
<dbReference type="OrthoDB" id="616378at2759"/>
<dbReference type="InterPro" id="IPR036047">
    <property type="entry name" value="F-box-like_dom_sf"/>
</dbReference>
<dbReference type="PANTHER" id="PTHR33800">
    <property type="entry name" value="OS06G0113600 PROTEIN"/>
    <property type="match status" value="1"/>
</dbReference>
<feature type="domain" description="KIB1-4 beta-propeller" evidence="2">
    <location>
        <begin position="194"/>
        <end position="412"/>
    </location>
</feature>
<name>A0A5J9TNZ1_9POAL</name>
<feature type="non-terminal residue" evidence="3">
    <location>
        <position position="1"/>
    </location>
</feature>
<evidence type="ECO:0000256" key="1">
    <source>
        <dbReference type="SAM" id="MobiDB-lite"/>
    </source>
</evidence>
<feature type="compositionally biased region" description="Pro residues" evidence="1">
    <location>
        <begin position="49"/>
        <end position="63"/>
    </location>
</feature>
<evidence type="ECO:0000313" key="4">
    <source>
        <dbReference type="Proteomes" id="UP000324897"/>
    </source>
</evidence>
<dbReference type="SUPFAM" id="SSF81383">
    <property type="entry name" value="F-box domain"/>
    <property type="match status" value="1"/>
</dbReference>
<evidence type="ECO:0000313" key="3">
    <source>
        <dbReference type="EMBL" id="TVU13064.1"/>
    </source>
</evidence>
<proteinExistence type="predicted"/>
<dbReference type="InterPro" id="IPR005174">
    <property type="entry name" value="KIB1-4_b-propeller"/>
</dbReference>